<accession>A0ABY2X0C8</accession>
<dbReference type="PROSITE" id="PS51257">
    <property type="entry name" value="PROKAR_LIPOPROTEIN"/>
    <property type="match status" value="1"/>
</dbReference>
<evidence type="ECO:0000313" key="1">
    <source>
        <dbReference type="EMBL" id="TMV08030.1"/>
    </source>
</evidence>
<dbReference type="RefSeq" id="WP_138842217.1">
    <property type="nucleotide sequence ID" value="NZ_VCPD01000003.1"/>
</dbReference>
<proteinExistence type="predicted"/>
<protein>
    <submittedName>
        <fullName evidence="1">Uncharacterized protein</fullName>
    </submittedName>
</protein>
<dbReference type="Proteomes" id="UP001193035">
    <property type="component" value="Unassembled WGS sequence"/>
</dbReference>
<organism evidence="1 2">
    <name type="scientific">Ruegeria sediminis</name>
    <dbReference type="NCBI Taxonomy" id="2583820"/>
    <lineage>
        <taxon>Bacteria</taxon>
        <taxon>Pseudomonadati</taxon>
        <taxon>Pseudomonadota</taxon>
        <taxon>Alphaproteobacteria</taxon>
        <taxon>Rhodobacterales</taxon>
        <taxon>Roseobacteraceae</taxon>
        <taxon>Ruegeria</taxon>
    </lineage>
</organism>
<reference evidence="1 2" key="1">
    <citation type="submission" date="2019-05" db="EMBL/GenBank/DDBJ databases">
        <title>Ruegeria sp. nov., isolated from tidal flat.</title>
        <authorList>
            <person name="Kim W."/>
        </authorList>
    </citation>
    <scope>NUCLEOTIDE SEQUENCE [LARGE SCALE GENOMIC DNA]</scope>
    <source>
        <strain evidence="1 2">CAU 1488</strain>
    </source>
</reference>
<comment type="caution">
    <text evidence="1">The sequence shown here is derived from an EMBL/GenBank/DDBJ whole genome shotgun (WGS) entry which is preliminary data.</text>
</comment>
<sequence>MKPLLLILIAAAAGCTQIPELEERETPELLRAKFPRLVPLQDTLGPPVDPVDEAGKVEEELTKRREALGKRADALHAAQTD</sequence>
<gene>
    <name evidence="1" type="ORF">FGK63_11325</name>
</gene>
<dbReference type="EMBL" id="VCPD01000003">
    <property type="protein sequence ID" value="TMV08030.1"/>
    <property type="molecule type" value="Genomic_DNA"/>
</dbReference>
<keyword evidence="2" id="KW-1185">Reference proteome</keyword>
<evidence type="ECO:0000313" key="2">
    <source>
        <dbReference type="Proteomes" id="UP001193035"/>
    </source>
</evidence>
<name>A0ABY2X0C8_9RHOB</name>